<gene>
    <name evidence="2" type="ORF">C9374_013738</name>
</gene>
<organism evidence="2 3">
    <name type="scientific">Naegleria lovaniensis</name>
    <name type="common">Amoeba</name>
    <dbReference type="NCBI Taxonomy" id="51637"/>
    <lineage>
        <taxon>Eukaryota</taxon>
        <taxon>Discoba</taxon>
        <taxon>Heterolobosea</taxon>
        <taxon>Tetramitia</taxon>
        <taxon>Eutetramitia</taxon>
        <taxon>Vahlkampfiidae</taxon>
        <taxon>Naegleria</taxon>
    </lineage>
</organism>
<evidence type="ECO:0000313" key="3">
    <source>
        <dbReference type="Proteomes" id="UP000816034"/>
    </source>
</evidence>
<dbReference type="AlphaFoldDB" id="A0AA88KH85"/>
<feature type="domain" description="DUF4116" evidence="1">
    <location>
        <begin position="455"/>
        <end position="488"/>
    </location>
</feature>
<dbReference type="EMBL" id="PYSW02000074">
    <property type="protein sequence ID" value="KAG2370903.1"/>
    <property type="molecule type" value="Genomic_DNA"/>
</dbReference>
<dbReference type="InterPro" id="IPR025197">
    <property type="entry name" value="DUF4116"/>
</dbReference>
<evidence type="ECO:0000313" key="2">
    <source>
        <dbReference type="EMBL" id="KAG2370903.1"/>
    </source>
</evidence>
<comment type="caution">
    <text evidence="2">The sequence shown here is derived from an EMBL/GenBank/DDBJ whole genome shotgun (WGS) entry which is preliminary data.</text>
</comment>
<feature type="domain" description="DUF4116" evidence="1">
    <location>
        <begin position="305"/>
        <end position="352"/>
    </location>
</feature>
<feature type="domain" description="DUF4116" evidence="1">
    <location>
        <begin position="194"/>
        <end position="242"/>
    </location>
</feature>
<protein>
    <recommendedName>
        <fullName evidence="1">DUF4116 domain-containing protein</fullName>
    </recommendedName>
</protein>
<keyword evidence="3" id="KW-1185">Reference proteome</keyword>
<feature type="domain" description="DUF4116" evidence="1">
    <location>
        <begin position="415"/>
        <end position="450"/>
    </location>
</feature>
<dbReference type="Pfam" id="PF13475">
    <property type="entry name" value="DUF4116"/>
    <property type="match status" value="6"/>
</dbReference>
<sequence length="568" mass="65128">MLKLETVTDLPTNHTISNNHDINDRVAVIIILVDFACPSEAHDDERNHLQNLQSLRKAEHWLKNRFLRQQLGKKKWLLRRELKYKHYFPLEFMDDQAFVLNHIRKYGYGYRFASKALKSKPQLILEAIQHNDLSSIDNPNLLKDREFIQKCVQLSGPSIRHFINQALDREIVLAAVKQDGHALAYFRQTDFHNDREVVSQAVQQNGRALEYASVKLRADKEIVLQAVRQDPSAIQYACHELQLDSDVFLASICPNVAHKYSNTNWNNNATWLFETLKHDPEFIMDAVSRNGFSLEHASIDLKGKKEIVLAAVRNQPHALKYAVDDLKNDREVVLEAAQRDGTSLQYASTRLRSDKELILLTNILAFEYASNTLKNDKDFVLKILRKFGGAALQYVGYSLRSDKDVVLQAVSMADRHYRTLEHASKSLLKDRDVVLAAVKACGLALLCVSELWGHDKEIVLEAVKHDKLAFNYATKELKADKDVVWAAMGSGLKGVQVLDKQEAVEIVRRYGRALDYLPDVYQNDHDVMLEAAIHGGYVMDEYCEEFLRNHLARRMEHCYFGVYLGEKV</sequence>
<name>A0AA88KH85_NAELO</name>
<dbReference type="GeneID" id="68106191"/>
<proteinExistence type="predicted"/>
<accession>A0AA88KH85</accession>
<evidence type="ECO:0000259" key="1">
    <source>
        <dbReference type="Pfam" id="PF13475"/>
    </source>
</evidence>
<feature type="domain" description="DUF4116" evidence="1">
    <location>
        <begin position="274"/>
        <end position="302"/>
    </location>
</feature>
<reference evidence="2 3" key="1">
    <citation type="journal article" date="2018" name="BMC Genomics">
        <title>The genome of Naegleria lovaniensis, the basis for a comparative approach to unravel pathogenicity factors of the human pathogenic amoeba N. fowleri.</title>
        <authorList>
            <person name="Liechti N."/>
            <person name="Schurch N."/>
            <person name="Bruggmann R."/>
            <person name="Wittwer M."/>
        </authorList>
    </citation>
    <scope>NUCLEOTIDE SEQUENCE [LARGE SCALE GENOMIC DNA]</scope>
    <source>
        <strain evidence="2 3">ATCC 30569</strain>
    </source>
</reference>
<dbReference type="RefSeq" id="XP_044541767.1">
    <property type="nucleotide sequence ID" value="XM_044689648.1"/>
</dbReference>
<feature type="domain" description="DUF4116" evidence="1">
    <location>
        <begin position="358"/>
        <end position="388"/>
    </location>
</feature>
<dbReference type="Proteomes" id="UP000816034">
    <property type="component" value="Unassembled WGS sequence"/>
</dbReference>